<name>A0A345IMC7_9DEIO</name>
<sequence length="70" mass="7840">MNSGSIREGTVVEAYGYEAERGEAVEVTRLIDVNGNIQETEYIGRDSETKKLHITYVRHRENSLLGVLAT</sequence>
<evidence type="ECO:0000313" key="1">
    <source>
        <dbReference type="EMBL" id="AXH00850.1"/>
    </source>
</evidence>
<protein>
    <submittedName>
        <fullName evidence="1">Uncharacterized protein</fullName>
    </submittedName>
</protein>
<evidence type="ECO:0000313" key="2">
    <source>
        <dbReference type="Proteomes" id="UP000253744"/>
    </source>
</evidence>
<dbReference type="Proteomes" id="UP000253744">
    <property type="component" value="Plasmid pDrdI"/>
</dbReference>
<organism evidence="1 2">
    <name type="scientific">Deinococcus wulumuqiensis</name>
    <dbReference type="NCBI Taxonomy" id="980427"/>
    <lineage>
        <taxon>Bacteria</taxon>
        <taxon>Thermotogati</taxon>
        <taxon>Deinococcota</taxon>
        <taxon>Deinococci</taxon>
        <taxon>Deinococcales</taxon>
        <taxon>Deinococcaceae</taxon>
        <taxon>Deinococcus</taxon>
    </lineage>
</organism>
<dbReference type="AlphaFoldDB" id="A0A345IMC7"/>
<accession>A0A345IMC7</accession>
<geneLocation type="plasmid" evidence="2">
    <name>pdrdi</name>
</geneLocation>
<keyword evidence="1" id="KW-0614">Plasmid</keyword>
<proteinExistence type="predicted"/>
<gene>
    <name evidence="1" type="ORF">DVJ83_17160</name>
</gene>
<reference evidence="1 2" key="1">
    <citation type="submission" date="2018-07" db="EMBL/GenBank/DDBJ databases">
        <title>Complete Genome and Methylome Analysis of Deinococcus wulumuqiensis NEB 479.</title>
        <authorList>
            <person name="Fomenkov A."/>
            <person name="Luyten Y."/>
            <person name="Vincze T."/>
            <person name="Anton B.P."/>
            <person name="Clark T."/>
            <person name="Roberts R.J."/>
            <person name="Morgan R.D."/>
        </authorList>
    </citation>
    <scope>NUCLEOTIDE SEQUENCE [LARGE SCALE GENOMIC DNA]</scope>
    <source>
        <strain evidence="1 2">NEB 479</strain>
        <plasmid evidence="2">Plasmid pdrdi</plasmid>
    </source>
</reference>
<dbReference type="EMBL" id="CP031163">
    <property type="protein sequence ID" value="AXH00850.1"/>
    <property type="molecule type" value="Genomic_DNA"/>
</dbReference>
<dbReference type="KEGG" id="dwu:DVJ83_17160"/>